<keyword evidence="6" id="KW-0804">Transcription</keyword>
<evidence type="ECO:0000256" key="2">
    <source>
        <dbReference type="ARBA" id="ARBA00009259"/>
    </source>
</evidence>
<evidence type="ECO:0000256" key="3">
    <source>
        <dbReference type="ARBA" id="ARBA00019615"/>
    </source>
</evidence>
<evidence type="ECO:0000256" key="1">
    <source>
        <dbReference type="ARBA" id="ARBA00004123"/>
    </source>
</evidence>
<keyword evidence="4" id="KW-0805">Transcription regulation</keyword>
<dbReference type="PANTHER" id="PTHR28270:SF1">
    <property type="entry name" value="MEDIATOR OF RNA POLYMERASE II TRANSCRIPTION SUBUNIT 19"/>
    <property type="match status" value="1"/>
</dbReference>
<feature type="compositionally biased region" description="Low complexity" evidence="9">
    <location>
        <begin position="195"/>
        <end position="223"/>
    </location>
</feature>
<feature type="compositionally biased region" description="Polar residues" evidence="9">
    <location>
        <begin position="335"/>
        <end position="355"/>
    </location>
</feature>
<reference evidence="10" key="1">
    <citation type="submission" date="2023-11" db="EMBL/GenBank/DDBJ databases">
        <authorList>
            <person name="De Vega J J."/>
            <person name="De Vega J J."/>
        </authorList>
    </citation>
    <scope>NUCLEOTIDE SEQUENCE</scope>
</reference>
<evidence type="ECO:0000256" key="7">
    <source>
        <dbReference type="ARBA" id="ARBA00023242"/>
    </source>
</evidence>
<sequence length="355" mass="37320">MVPQQNAEAGPSTVLYLKPKAPPHPAPRLASTQDLLARFQLIPAYDKYVRGAAEDFADAPDKGKGKARELNGSPVPQTPGDQEPDDEDGGLAKGEKKKKNSYKHLIKGVPGRHSMKKDDYLTTIMQMPPKQHVKIVKFDERTQQEAFQVSPEGLKGWNTAALIQESAQAREDRKKRKELKRLAKQQIHNAQSGIAAPSPAAPSPAAGSVGTPRPSASTPRTTAGTPRGSAGTPRPSVPPVIVPGRVGTPQRKGTGTPTSSLGTGTPTSAHPERSLKRERELEPHANGMPSGASGMNGAVGSAANGGGTVPVITAAKAGIAGARPRPVKKQRVDMQGQSRDVSLGAIQQQPTPQGV</sequence>
<feature type="compositionally biased region" description="Basic and acidic residues" evidence="9">
    <location>
        <begin position="57"/>
        <end position="69"/>
    </location>
</feature>
<dbReference type="PANTHER" id="PTHR28270">
    <property type="entry name" value="MEDIATOR OF RNA POLYMERASE II TRANSCRIPTION SUBUNIT 19"/>
    <property type="match status" value="1"/>
</dbReference>
<evidence type="ECO:0000256" key="5">
    <source>
        <dbReference type="ARBA" id="ARBA00023159"/>
    </source>
</evidence>
<evidence type="ECO:0000256" key="8">
    <source>
        <dbReference type="ARBA" id="ARBA00032018"/>
    </source>
</evidence>
<gene>
    <name evidence="10" type="ORF">MYCIT1_LOCUS12976</name>
</gene>
<feature type="compositionally biased region" description="Basic residues" evidence="9">
    <location>
        <begin position="173"/>
        <end position="183"/>
    </location>
</feature>
<dbReference type="GO" id="GO:0003712">
    <property type="term" value="F:transcription coregulator activity"/>
    <property type="evidence" value="ECO:0007669"/>
    <property type="project" value="InterPro"/>
</dbReference>
<evidence type="ECO:0000313" key="10">
    <source>
        <dbReference type="EMBL" id="CAK5269337.1"/>
    </source>
</evidence>
<dbReference type="GO" id="GO:0006357">
    <property type="term" value="P:regulation of transcription by RNA polymerase II"/>
    <property type="evidence" value="ECO:0007669"/>
    <property type="project" value="InterPro"/>
</dbReference>
<dbReference type="EMBL" id="CAVNYO010000146">
    <property type="protein sequence ID" value="CAK5269337.1"/>
    <property type="molecule type" value="Genomic_DNA"/>
</dbReference>
<feature type="region of interest" description="Disordered" evidence="9">
    <location>
        <begin position="166"/>
        <end position="355"/>
    </location>
</feature>
<dbReference type="AlphaFoldDB" id="A0AAD2JYR1"/>
<evidence type="ECO:0000256" key="9">
    <source>
        <dbReference type="SAM" id="MobiDB-lite"/>
    </source>
</evidence>
<evidence type="ECO:0000256" key="6">
    <source>
        <dbReference type="ARBA" id="ARBA00023163"/>
    </source>
</evidence>
<dbReference type="Proteomes" id="UP001295794">
    <property type="component" value="Unassembled WGS sequence"/>
</dbReference>
<feature type="region of interest" description="Disordered" evidence="9">
    <location>
        <begin position="57"/>
        <end position="117"/>
    </location>
</feature>
<accession>A0AAD2JYR1</accession>
<organism evidence="10 11">
    <name type="scientific">Mycena citricolor</name>
    <dbReference type="NCBI Taxonomy" id="2018698"/>
    <lineage>
        <taxon>Eukaryota</taxon>
        <taxon>Fungi</taxon>
        <taxon>Dikarya</taxon>
        <taxon>Basidiomycota</taxon>
        <taxon>Agaricomycotina</taxon>
        <taxon>Agaricomycetes</taxon>
        <taxon>Agaricomycetidae</taxon>
        <taxon>Agaricales</taxon>
        <taxon>Marasmiineae</taxon>
        <taxon>Mycenaceae</taxon>
        <taxon>Mycena</taxon>
    </lineage>
</organism>
<feature type="region of interest" description="Disordered" evidence="9">
    <location>
        <begin position="1"/>
        <end position="29"/>
    </location>
</feature>
<proteinExistence type="inferred from homology"/>
<keyword evidence="7" id="KW-0539">Nucleus</keyword>
<keyword evidence="11" id="KW-1185">Reference proteome</keyword>
<dbReference type="InterPro" id="IPR013942">
    <property type="entry name" value="Mediator_Med19_fun"/>
</dbReference>
<dbReference type="GO" id="GO:0070847">
    <property type="term" value="C:core mediator complex"/>
    <property type="evidence" value="ECO:0007669"/>
    <property type="project" value="TreeGrafter"/>
</dbReference>
<comment type="caution">
    <text evidence="10">The sequence shown here is derived from an EMBL/GenBank/DDBJ whole genome shotgun (WGS) entry which is preliminary data.</text>
</comment>
<feature type="compositionally biased region" description="Low complexity" evidence="9">
    <location>
        <begin position="253"/>
        <end position="268"/>
    </location>
</feature>
<evidence type="ECO:0000256" key="4">
    <source>
        <dbReference type="ARBA" id="ARBA00023015"/>
    </source>
</evidence>
<comment type="subcellular location">
    <subcellularLocation>
        <location evidence="1">Nucleus</location>
    </subcellularLocation>
</comment>
<comment type="similarity">
    <text evidence="2">Belongs to the Mediator complex subunit 19 family.</text>
</comment>
<evidence type="ECO:0000313" key="11">
    <source>
        <dbReference type="Proteomes" id="UP001295794"/>
    </source>
</evidence>
<keyword evidence="5" id="KW-0010">Activator</keyword>
<name>A0AAD2JYR1_9AGAR</name>
<feature type="compositionally biased region" description="Low complexity" evidence="9">
    <location>
        <begin position="290"/>
        <end position="302"/>
    </location>
</feature>
<feature type="compositionally biased region" description="Basic residues" evidence="9">
    <location>
        <begin position="95"/>
        <end position="106"/>
    </location>
</feature>
<protein>
    <recommendedName>
        <fullName evidence="3">Mediator of RNA polymerase II transcription subunit 19</fullName>
    </recommendedName>
    <alternativeName>
        <fullName evidence="8">Mediator complex subunit 19</fullName>
    </alternativeName>
</protein>
<feature type="compositionally biased region" description="Basic and acidic residues" evidence="9">
    <location>
        <begin position="270"/>
        <end position="283"/>
    </location>
</feature>
<dbReference type="GO" id="GO:0016592">
    <property type="term" value="C:mediator complex"/>
    <property type="evidence" value="ECO:0007669"/>
    <property type="project" value="InterPro"/>
</dbReference>